<accession>A0A5N7AML0</accession>
<evidence type="ECO:0000313" key="2">
    <source>
        <dbReference type="Proteomes" id="UP000326198"/>
    </source>
</evidence>
<protein>
    <submittedName>
        <fullName evidence="1">Uncharacterized protein</fullName>
    </submittedName>
</protein>
<dbReference type="Proteomes" id="UP000326198">
    <property type="component" value="Unassembled WGS sequence"/>
</dbReference>
<reference evidence="1 2" key="1">
    <citation type="submission" date="2019-04" db="EMBL/GenBank/DDBJ databases">
        <title>Friends and foes A comparative genomics studyof 23 Aspergillus species from section Flavi.</title>
        <authorList>
            <consortium name="DOE Joint Genome Institute"/>
            <person name="Kjaerbolling I."/>
            <person name="Vesth T."/>
            <person name="Frisvad J.C."/>
            <person name="Nybo J.L."/>
            <person name="Theobald S."/>
            <person name="Kildgaard S."/>
            <person name="Isbrandt T."/>
            <person name="Kuo A."/>
            <person name="Sato A."/>
            <person name="Lyhne E.K."/>
            <person name="Kogle M.E."/>
            <person name="Wiebenga A."/>
            <person name="Kun R.S."/>
            <person name="Lubbers R.J."/>
            <person name="Makela M.R."/>
            <person name="Barry K."/>
            <person name="Chovatia M."/>
            <person name="Clum A."/>
            <person name="Daum C."/>
            <person name="Haridas S."/>
            <person name="He G."/>
            <person name="LaButti K."/>
            <person name="Lipzen A."/>
            <person name="Mondo S."/>
            <person name="Riley R."/>
            <person name="Salamov A."/>
            <person name="Simmons B.A."/>
            <person name="Magnuson J.K."/>
            <person name="Henrissat B."/>
            <person name="Mortensen U.H."/>
            <person name="Larsen T.O."/>
            <person name="Devries R.P."/>
            <person name="Grigoriev I.V."/>
            <person name="Machida M."/>
            <person name="Baker S.E."/>
            <person name="Andersen M.R."/>
        </authorList>
    </citation>
    <scope>NUCLEOTIDE SEQUENCE [LARGE SCALE GENOMIC DNA]</scope>
    <source>
        <strain evidence="1 2">IBT 29228</strain>
    </source>
</reference>
<gene>
    <name evidence="1" type="ORF">BDV26DRAFT_276838</name>
</gene>
<organism evidence="1 2">
    <name type="scientific">Aspergillus bertholletiae</name>
    <dbReference type="NCBI Taxonomy" id="1226010"/>
    <lineage>
        <taxon>Eukaryota</taxon>
        <taxon>Fungi</taxon>
        <taxon>Dikarya</taxon>
        <taxon>Ascomycota</taxon>
        <taxon>Pezizomycotina</taxon>
        <taxon>Eurotiomycetes</taxon>
        <taxon>Eurotiomycetidae</taxon>
        <taxon>Eurotiales</taxon>
        <taxon>Aspergillaceae</taxon>
        <taxon>Aspergillus</taxon>
        <taxon>Aspergillus subgen. Circumdati</taxon>
    </lineage>
</organism>
<dbReference type="AlphaFoldDB" id="A0A5N7AML0"/>
<dbReference type="OrthoDB" id="4524345at2759"/>
<keyword evidence="2" id="KW-1185">Reference proteome</keyword>
<evidence type="ECO:0000313" key="1">
    <source>
        <dbReference type="EMBL" id="KAE8371065.1"/>
    </source>
</evidence>
<sequence length="80" mass="8755">MTHEAAETYNFCSSACSTDRTVAHVGFTFRGDISADKMPPACCAKQQRPLSDASYESASGNIRCFMTLSLVLLQMHVLHP</sequence>
<name>A0A5N7AML0_9EURO</name>
<proteinExistence type="predicted"/>
<dbReference type="EMBL" id="ML736490">
    <property type="protein sequence ID" value="KAE8371065.1"/>
    <property type="molecule type" value="Genomic_DNA"/>
</dbReference>